<evidence type="ECO:0000259" key="6">
    <source>
        <dbReference type="Pfam" id="PF01957"/>
    </source>
</evidence>
<keyword evidence="4 5" id="KW-0472">Membrane</keyword>
<protein>
    <submittedName>
        <fullName evidence="8">NfeD family protein</fullName>
    </submittedName>
</protein>
<dbReference type="Gene3D" id="3.90.226.10">
    <property type="entry name" value="2-enoyl-CoA Hydratase, Chain A, domain 1"/>
    <property type="match status" value="1"/>
</dbReference>
<evidence type="ECO:0000259" key="7">
    <source>
        <dbReference type="Pfam" id="PF24961"/>
    </source>
</evidence>
<dbReference type="SUPFAM" id="SSF141322">
    <property type="entry name" value="NfeD domain-like"/>
    <property type="match status" value="1"/>
</dbReference>
<accession>A0ABD4Z7E9</accession>
<dbReference type="Pfam" id="PF24961">
    <property type="entry name" value="NfeD_membrane"/>
    <property type="match status" value="1"/>
</dbReference>
<sequence length="453" mass="49539">MKKQVKSRNMMRTDIIRAILILSIFAFTSMLLHSSAYFQTPSNAVLIRIQGSMGTIDVPVELYVKDALAIAEERNVPLVVVVDSYGGYMDSMINIANAFLEAKVPVLGYITDKALSAASIIVQPMHIVGISPYAVIGAAQPITINPVTGQYVFINESKIINSVVAMATRYAEARGRNSTAVVMFITKNLVLKGEEAVKEKVADVVANNLNDFISKVNGRTVVVEYSGVRKNYTLNIVGFYEYNPSLYIQVYTYLRDSTINSILWFLGFFGTFIALLSGRIDLLPLTLIFLLLALVGSSININIISVMLIALGSLLIAIEFMFPGHGILGIGGIIALIFGIMLMPISPATQIAPNVIESIRTFAIILGGGLAGFFSFILYKALEAGRKRLKASESISSSLAKAVERIEPGKRGRVLYEGEYWFAESSEVIEPGDEVVVIERKGMVLVVKKKKNE</sequence>
<evidence type="ECO:0000256" key="5">
    <source>
        <dbReference type="SAM" id="Phobius"/>
    </source>
</evidence>
<dbReference type="RefSeq" id="WP_285273018.1">
    <property type="nucleotide sequence ID" value="NZ_JASNVW010000001.1"/>
</dbReference>
<dbReference type="PANTHER" id="PTHR33507">
    <property type="entry name" value="INNER MEMBRANE PROTEIN YBBJ"/>
    <property type="match status" value="1"/>
</dbReference>
<evidence type="ECO:0000313" key="8">
    <source>
        <dbReference type="EMBL" id="MDK6028043.1"/>
    </source>
</evidence>
<organism evidence="8 9">
    <name type="scientific">Ignisphaera cupida</name>
    <dbReference type="NCBI Taxonomy" id="3050454"/>
    <lineage>
        <taxon>Archaea</taxon>
        <taxon>Thermoproteota</taxon>
        <taxon>Thermoprotei</taxon>
        <taxon>Desulfurococcales</taxon>
        <taxon>Desulfurococcaceae</taxon>
        <taxon>Ignisphaera</taxon>
    </lineage>
</organism>
<evidence type="ECO:0000256" key="1">
    <source>
        <dbReference type="ARBA" id="ARBA00004141"/>
    </source>
</evidence>
<reference evidence="8 9" key="1">
    <citation type="submission" date="2023-05" db="EMBL/GenBank/DDBJ databases">
        <title>A new hyperthermophilic archaea 'Ignisphaera cupida' sp. nov. and description of the family 'Ignisphaeraceae' fam. nov.</title>
        <authorList>
            <person name="Podosokorskaya O.A."/>
            <person name="Elcheninov A.G."/>
            <person name="Klukina A."/>
            <person name="Merkel A.Y."/>
        </authorList>
    </citation>
    <scope>NUCLEOTIDE SEQUENCE [LARGE SCALE GENOMIC DNA]</scope>
    <source>
        <strain evidence="8 9">4213-co</strain>
    </source>
</reference>
<evidence type="ECO:0000313" key="9">
    <source>
        <dbReference type="Proteomes" id="UP001529235"/>
    </source>
</evidence>
<keyword evidence="2 5" id="KW-0812">Transmembrane</keyword>
<dbReference type="InterPro" id="IPR056739">
    <property type="entry name" value="NfeD_membrane"/>
</dbReference>
<dbReference type="EMBL" id="JASNVW010000001">
    <property type="protein sequence ID" value="MDK6028043.1"/>
    <property type="molecule type" value="Genomic_DNA"/>
</dbReference>
<dbReference type="AlphaFoldDB" id="A0ABD4Z7E9"/>
<evidence type="ECO:0000256" key="2">
    <source>
        <dbReference type="ARBA" id="ARBA00022692"/>
    </source>
</evidence>
<dbReference type="Pfam" id="PF01957">
    <property type="entry name" value="NfeD"/>
    <property type="match status" value="1"/>
</dbReference>
<evidence type="ECO:0000256" key="3">
    <source>
        <dbReference type="ARBA" id="ARBA00022989"/>
    </source>
</evidence>
<proteinExistence type="predicted"/>
<evidence type="ECO:0000256" key="4">
    <source>
        <dbReference type="ARBA" id="ARBA00023136"/>
    </source>
</evidence>
<dbReference type="GO" id="GO:0016020">
    <property type="term" value="C:membrane"/>
    <property type="evidence" value="ECO:0007669"/>
    <property type="project" value="UniProtKB-SubCell"/>
</dbReference>
<gene>
    <name evidence="8" type="ORF">QPL79_01515</name>
</gene>
<keyword evidence="9" id="KW-1185">Reference proteome</keyword>
<feature type="transmembrane region" description="Helical" evidence="5">
    <location>
        <begin position="358"/>
        <end position="379"/>
    </location>
</feature>
<dbReference type="Proteomes" id="UP001529235">
    <property type="component" value="Unassembled WGS sequence"/>
</dbReference>
<comment type="subcellular location">
    <subcellularLocation>
        <location evidence="1">Membrane</location>
        <topology evidence="1">Multi-pass membrane protein</topology>
    </subcellularLocation>
</comment>
<dbReference type="SUPFAM" id="SSF52096">
    <property type="entry name" value="ClpP/crotonase"/>
    <property type="match status" value="1"/>
</dbReference>
<feature type="transmembrane region" description="Helical" evidence="5">
    <location>
        <begin position="262"/>
        <end position="280"/>
    </location>
</feature>
<keyword evidence="3 5" id="KW-1133">Transmembrane helix</keyword>
<dbReference type="InterPro" id="IPR029045">
    <property type="entry name" value="ClpP/crotonase-like_dom_sf"/>
</dbReference>
<dbReference type="InterPro" id="IPR012340">
    <property type="entry name" value="NA-bd_OB-fold"/>
</dbReference>
<name>A0ABD4Z7E9_9CREN</name>
<feature type="domain" description="NfeD integral membrane" evidence="7">
    <location>
        <begin position="259"/>
        <end position="380"/>
    </location>
</feature>
<dbReference type="InterPro" id="IPR002810">
    <property type="entry name" value="NfeD-like_C"/>
</dbReference>
<dbReference type="PANTHER" id="PTHR33507:SF4">
    <property type="entry name" value="NODULATION COMPETITIVENESS PROTEIN NFED"/>
    <property type="match status" value="1"/>
</dbReference>
<comment type="caution">
    <text evidence="8">The sequence shown here is derived from an EMBL/GenBank/DDBJ whole genome shotgun (WGS) entry which is preliminary data.</text>
</comment>
<feature type="transmembrane region" description="Helical" evidence="5">
    <location>
        <begin position="287"/>
        <end position="318"/>
    </location>
</feature>
<feature type="transmembrane region" description="Helical" evidence="5">
    <location>
        <begin position="324"/>
        <end position="346"/>
    </location>
</feature>
<dbReference type="Gene3D" id="2.40.50.140">
    <property type="entry name" value="Nucleic acid-binding proteins"/>
    <property type="match status" value="1"/>
</dbReference>
<feature type="domain" description="NfeD-like C-terminal" evidence="6">
    <location>
        <begin position="406"/>
        <end position="449"/>
    </location>
</feature>
<dbReference type="InterPro" id="IPR052165">
    <property type="entry name" value="Membrane_assoc_protease"/>
</dbReference>